<dbReference type="EMBL" id="ANBP01000003">
    <property type="protein sequence ID" value="KAB7759064.1"/>
    <property type="molecule type" value="Genomic_DNA"/>
</dbReference>
<keyword evidence="2" id="KW-0808">Transferase</keyword>
<organism evidence="2 3">
    <name type="scientific">Mycolicibacterium phlei DSM 43239 = CCUG 21000</name>
    <dbReference type="NCBI Taxonomy" id="1226750"/>
    <lineage>
        <taxon>Bacteria</taxon>
        <taxon>Bacillati</taxon>
        <taxon>Actinomycetota</taxon>
        <taxon>Actinomycetes</taxon>
        <taxon>Mycobacteriales</taxon>
        <taxon>Mycobacteriaceae</taxon>
        <taxon>Mycolicibacterium</taxon>
    </lineage>
</organism>
<comment type="caution">
    <text evidence="2">The sequence shown here is derived from an EMBL/GenBank/DDBJ whole genome shotgun (WGS) entry which is preliminary data.</text>
</comment>
<dbReference type="Gene3D" id="3.40.50.150">
    <property type="entry name" value="Vaccinia Virus protein VP39"/>
    <property type="match status" value="1"/>
</dbReference>
<dbReference type="GO" id="GO:0008757">
    <property type="term" value="F:S-adenosylmethionine-dependent methyltransferase activity"/>
    <property type="evidence" value="ECO:0007669"/>
    <property type="project" value="InterPro"/>
</dbReference>
<accession>A0A5N5VAU8</accession>
<dbReference type="GO" id="GO:0032259">
    <property type="term" value="P:methylation"/>
    <property type="evidence" value="ECO:0007669"/>
    <property type="project" value="UniProtKB-KW"/>
</dbReference>
<dbReference type="SUPFAM" id="SSF53335">
    <property type="entry name" value="S-adenosyl-L-methionine-dependent methyltransferases"/>
    <property type="match status" value="1"/>
</dbReference>
<protein>
    <submittedName>
        <fullName evidence="2">Methyltransferase type 11</fullName>
    </submittedName>
</protein>
<dbReference type="AlphaFoldDB" id="A0A5N5VAU8"/>
<evidence type="ECO:0000313" key="2">
    <source>
        <dbReference type="EMBL" id="KAB7759064.1"/>
    </source>
</evidence>
<feature type="domain" description="Methyltransferase type 11" evidence="1">
    <location>
        <begin position="107"/>
        <end position="155"/>
    </location>
</feature>
<evidence type="ECO:0000259" key="1">
    <source>
        <dbReference type="Pfam" id="PF08241"/>
    </source>
</evidence>
<dbReference type="Pfam" id="PF08241">
    <property type="entry name" value="Methyltransf_11"/>
    <property type="match status" value="1"/>
</dbReference>
<sequence>MDYPIGRVRRKAVIMVGMATSSVDLTRMPRGGPDASCLDRLLDRFDDRGEVDPDAVLRMLGWTGGVFGSTRQFAEIVLAEVAEVADPRILELGGDDELSRTLRDWHPTVRLTTADVDSVAEFADGQFDLAVLVLGLHHLSPERAARVLAEGARVADKLLVIDLPRPPAPLHLLRLATLLPLAPVLAPVHDGLVSSVRAYSPSALRALAGHAGVDVELRGGLLGPQIVVATRR</sequence>
<name>A0A5N5VAU8_MYCPH</name>
<proteinExistence type="predicted"/>
<keyword evidence="2" id="KW-0489">Methyltransferase</keyword>
<dbReference type="Proteomes" id="UP000325690">
    <property type="component" value="Unassembled WGS sequence"/>
</dbReference>
<dbReference type="InterPro" id="IPR029063">
    <property type="entry name" value="SAM-dependent_MTases_sf"/>
</dbReference>
<gene>
    <name evidence="2" type="ORF">MPHL21000_04475</name>
</gene>
<reference evidence="2 3" key="1">
    <citation type="submission" date="2012-10" db="EMBL/GenBank/DDBJ databases">
        <title>The draft sequence of the Mycobacterium pheli genome.</title>
        <authorList>
            <person name="Pettersson B.M.F."/>
            <person name="Das S."/>
            <person name="Dasgupta S."/>
            <person name="Bhattacharya A."/>
            <person name="Kirsebom L.A."/>
        </authorList>
    </citation>
    <scope>NUCLEOTIDE SEQUENCE [LARGE SCALE GENOMIC DNA]</scope>
    <source>
        <strain evidence="2 3">CCUG 21000</strain>
    </source>
</reference>
<dbReference type="InterPro" id="IPR013216">
    <property type="entry name" value="Methyltransf_11"/>
</dbReference>
<keyword evidence="3" id="KW-1185">Reference proteome</keyword>
<evidence type="ECO:0000313" key="3">
    <source>
        <dbReference type="Proteomes" id="UP000325690"/>
    </source>
</evidence>